<dbReference type="Gene3D" id="1.10.260.40">
    <property type="entry name" value="lambda repressor-like DNA-binding domains"/>
    <property type="match status" value="1"/>
</dbReference>
<protein>
    <recommendedName>
        <fullName evidence="2">HTH cro/C1-type domain-containing protein</fullName>
    </recommendedName>
</protein>
<evidence type="ECO:0000256" key="1">
    <source>
        <dbReference type="SAM" id="MobiDB-lite"/>
    </source>
</evidence>
<dbReference type="Proteomes" id="UP001501116">
    <property type="component" value="Unassembled WGS sequence"/>
</dbReference>
<keyword evidence="4" id="KW-1185">Reference proteome</keyword>
<evidence type="ECO:0000313" key="4">
    <source>
        <dbReference type="Proteomes" id="UP001501116"/>
    </source>
</evidence>
<comment type="caution">
    <text evidence="3">The sequence shown here is derived from an EMBL/GenBank/DDBJ whole genome shotgun (WGS) entry which is preliminary data.</text>
</comment>
<reference evidence="4" key="1">
    <citation type="journal article" date="2019" name="Int. J. Syst. Evol. Microbiol.">
        <title>The Global Catalogue of Microorganisms (GCM) 10K type strain sequencing project: providing services to taxonomists for standard genome sequencing and annotation.</title>
        <authorList>
            <consortium name="The Broad Institute Genomics Platform"/>
            <consortium name="The Broad Institute Genome Sequencing Center for Infectious Disease"/>
            <person name="Wu L."/>
            <person name="Ma J."/>
        </authorList>
    </citation>
    <scope>NUCLEOTIDE SEQUENCE [LARGE SCALE GENOMIC DNA]</scope>
    <source>
        <strain evidence="4">JCM 14545</strain>
    </source>
</reference>
<dbReference type="SMART" id="SM00530">
    <property type="entry name" value="HTH_XRE"/>
    <property type="match status" value="1"/>
</dbReference>
<feature type="domain" description="HTH cro/C1-type" evidence="2">
    <location>
        <begin position="98"/>
        <end position="152"/>
    </location>
</feature>
<dbReference type="PROSITE" id="PS50943">
    <property type="entry name" value="HTH_CROC1"/>
    <property type="match status" value="1"/>
</dbReference>
<feature type="region of interest" description="Disordered" evidence="1">
    <location>
        <begin position="209"/>
        <end position="242"/>
    </location>
</feature>
<feature type="compositionally biased region" description="Low complexity" evidence="1">
    <location>
        <begin position="210"/>
        <end position="221"/>
    </location>
</feature>
<dbReference type="EMBL" id="BAAANN010000023">
    <property type="protein sequence ID" value="GAA1972379.1"/>
    <property type="molecule type" value="Genomic_DNA"/>
</dbReference>
<dbReference type="CDD" id="cd00093">
    <property type="entry name" value="HTH_XRE"/>
    <property type="match status" value="1"/>
</dbReference>
<dbReference type="Pfam" id="PF19054">
    <property type="entry name" value="DUF5753"/>
    <property type="match status" value="1"/>
</dbReference>
<feature type="compositionally biased region" description="Gly residues" evidence="1">
    <location>
        <begin position="231"/>
        <end position="242"/>
    </location>
</feature>
<proteinExistence type="predicted"/>
<dbReference type="Pfam" id="PF13560">
    <property type="entry name" value="HTH_31"/>
    <property type="match status" value="1"/>
</dbReference>
<accession>A0ABP5D157</accession>
<dbReference type="InterPro" id="IPR010982">
    <property type="entry name" value="Lambda_DNA-bd_dom_sf"/>
</dbReference>
<name>A0ABP5D157_9PSEU</name>
<dbReference type="InterPro" id="IPR043917">
    <property type="entry name" value="DUF5753"/>
</dbReference>
<evidence type="ECO:0000259" key="2">
    <source>
        <dbReference type="PROSITE" id="PS50943"/>
    </source>
</evidence>
<gene>
    <name evidence="3" type="ORF">GCM10009754_53670</name>
</gene>
<dbReference type="InterPro" id="IPR001387">
    <property type="entry name" value="Cro/C1-type_HTH"/>
</dbReference>
<dbReference type="SUPFAM" id="SSF47413">
    <property type="entry name" value="lambda repressor-like DNA-binding domains"/>
    <property type="match status" value="1"/>
</dbReference>
<organism evidence="3 4">
    <name type="scientific">Amycolatopsis minnesotensis</name>
    <dbReference type="NCBI Taxonomy" id="337894"/>
    <lineage>
        <taxon>Bacteria</taxon>
        <taxon>Bacillati</taxon>
        <taxon>Actinomycetota</taxon>
        <taxon>Actinomycetes</taxon>
        <taxon>Pseudonocardiales</taxon>
        <taxon>Pseudonocardiaceae</taxon>
        <taxon>Amycolatopsis</taxon>
    </lineage>
</organism>
<sequence>MTGAGRCEKTPERIPHGLPMLTTDALMPVIRACAPKVAFGESDAANSPLARFARGASRAPLGWTSRGATEVGSPPVLLCAAMGMRESTATSRELGGELRRRRENAGMTGVDLARRTGWQQSKISRMEAGRGDFSDLTVNAYLAYCGVPVSEVAEIVRSAQGTTAYRARTTMLSNVIFHEQSARSITMVAPALIPGLLQTEEYTRAVMAASRRSPSPKSRSGSKFDRNANGCSGGGTHRGSPF</sequence>
<evidence type="ECO:0000313" key="3">
    <source>
        <dbReference type="EMBL" id="GAA1972379.1"/>
    </source>
</evidence>